<proteinExistence type="predicted"/>
<reference evidence="1 2" key="1">
    <citation type="journal article" date="2012" name="J. Bacteriol.">
        <title>Whole-genome sequences of Bacillus subtilis and close relatives.</title>
        <authorList>
            <person name="Earl A.M."/>
            <person name="Eppinger M."/>
            <person name="Fricke W.F."/>
            <person name="Rosovitz M.J."/>
            <person name="Rasko D.A."/>
            <person name="Daugherty S."/>
            <person name="Losick R."/>
            <person name="Kolter R."/>
            <person name="Ravel J."/>
        </authorList>
    </citation>
    <scope>NUCLEOTIDE SEQUENCE [LARGE SCALE GENOMIC DNA]</scope>
    <source>
        <strain evidence="2">DSM 15029 / JCM 12233 / NBRC 101239 / NRRL B-23049 / TU-B-10</strain>
    </source>
</reference>
<dbReference type="EMBL" id="CP002905">
    <property type="protein sequence ID" value="AEP86940.1"/>
    <property type="molecule type" value="Genomic_DNA"/>
</dbReference>
<dbReference type="AlphaFoldDB" id="G4NQ12"/>
<evidence type="ECO:0000313" key="2">
    <source>
        <dbReference type="Proteomes" id="UP000002651"/>
    </source>
</evidence>
<name>G4NQ12_BACS4</name>
<dbReference type="Proteomes" id="UP000002651">
    <property type="component" value="Chromosome"/>
</dbReference>
<sequence length="41" mass="4868">MMKEVFSYIQEGFLFIVLRVHSGFRNDKVTCKMKSENEVIL</sequence>
<protein>
    <submittedName>
        <fullName evidence="1">Uncharacterized protein</fullName>
    </submittedName>
</protein>
<keyword evidence="2" id="KW-1185">Reference proteome</keyword>
<gene>
    <name evidence="1" type="ordered locus">GYO_2319</name>
</gene>
<dbReference type="KEGG" id="bst:GYO_2319"/>
<evidence type="ECO:0000313" key="1">
    <source>
        <dbReference type="EMBL" id="AEP86940.1"/>
    </source>
</evidence>
<dbReference type="HOGENOM" id="CLU_3265936_0_0_9"/>
<organism evidence="1 2">
    <name type="scientific">Bacillus spizizenii (strain DSM 15029 / JCM 12233 / NBRC 101239 / NRRL B-23049 / TU-B-10)</name>
    <name type="common">Bacillus subtilis subsp. spizizenii</name>
    <dbReference type="NCBI Taxonomy" id="1052585"/>
    <lineage>
        <taxon>Bacteria</taxon>
        <taxon>Bacillati</taxon>
        <taxon>Bacillota</taxon>
        <taxon>Bacilli</taxon>
        <taxon>Bacillales</taxon>
        <taxon>Bacillaceae</taxon>
        <taxon>Bacillus</taxon>
    </lineage>
</organism>
<accession>G4NQ12</accession>